<keyword evidence="5 7" id="KW-1133">Transmembrane helix</keyword>
<dbReference type="PANTHER" id="PTHR43663">
    <property type="entry name" value="CHROMATE TRANSPORT PROTEIN-RELATED"/>
    <property type="match status" value="1"/>
</dbReference>
<dbReference type="EMBL" id="CP048617">
    <property type="protein sequence ID" value="QIB27683.1"/>
    <property type="molecule type" value="Genomic_DNA"/>
</dbReference>
<keyword evidence="6 7" id="KW-0472">Membrane</keyword>
<evidence type="ECO:0000256" key="4">
    <source>
        <dbReference type="ARBA" id="ARBA00022692"/>
    </source>
</evidence>
<dbReference type="Pfam" id="PF02417">
    <property type="entry name" value="Chromate_transp"/>
    <property type="match status" value="1"/>
</dbReference>
<dbReference type="KEGG" id="cazo:G3A45_10520"/>
<evidence type="ECO:0000256" key="7">
    <source>
        <dbReference type="SAM" id="Phobius"/>
    </source>
</evidence>
<evidence type="ECO:0000313" key="9">
    <source>
        <dbReference type="Proteomes" id="UP000464452"/>
    </source>
</evidence>
<comment type="similarity">
    <text evidence="2">Belongs to the chromate ion transporter (CHR) (TC 2.A.51) family.</text>
</comment>
<dbReference type="Proteomes" id="UP000464452">
    <property type="component" value="Chromosome"/>
</dbReference>
<feature type="transmembrane region" description="Helical" evidence="7">
    <location>
        <begin position="155"/>
        <end position="171"/>
    </location>
</feature>
<dbReference type="RefSeq" id="WP_163235478.1">
    <property type="nucleotide sequence ID" value="NZ_CP048617.1"/>
</dbReference>
<sequence length="172" mass="18876">MIYIKLFISFLKIGVFSFGGGYAMLPLIQEEVITKNGWINLKEFIDILAISQMTPGPIAINSATFLGYKIGGILGAVVSTLAVITPSLVIILLIAHFLRKFKESKYVDWFFKGLRPIIIGLIASAAILVAKNTIIDIKSLIITLAIFYLVTYKKLHPILCIVIAGGLGVIMY</sequence>
<comment type="subcellular location">
    <subcellularLocation>
        <location evidence="1">Cell membrane</location>
        <topology evidence="1">Multi-pass membrane protein</topology>
    </subcellularLocation>
</comment>
<dbReference type="GO" id="GO:0005886">
    <property type="term" value="C:plasma membrane"/>
    <property type="evidence" value="ECO:0007669"/>
    <property type="project" value="UniProtKB-SubCell"/>
</dbReference>
<name>A0A6P1YFZ4_9FIRM</name>
<accession>A0A6P1YFZ4</accession>
<dbReference type="InterPro" id="IPR052518">
    <property type="entry name" value="CHR_Transporter"/>
</dbReference>
<keyword evidence="3" id="KW-1003">Cell membrane</keyword>
<feature type="transmembrane region" description="Helical" evidence="7">
    <location>
        <begin position="7"/>
        <end position="28"/>
    </location>
</feature>
<dbReference type="InterPro" id="IPR003370">
    <property type="entry name" value="Chromate_transpt"/>
</dbReference>
<keyword evidence="4 7" id="KW-0812">Transmembrane</keyword>
<evidence type="ECO:0000256" key="1">
    <source>
        <dbReference type="ARBA" id="ARBA00004651"/>
    </source>
</evidence>
<organism evidence="8 9">
    <name type="scientific">Caloranaerobacter azorensis</name>
    <dbReference type="NCBI Taxonomy" id="116090"/>
    <lineage>
        <taxon>Bacteria</taxon>
        <taxon>Bacillati</taxon>
        <taxon>Bacillota</taxon>
        <taxon>Tissierellia</taxon>
        <taxon>Tissierellales</taxon>
        <taxon>Thermohalobacteraceae</taxon>
        <taxon>Caloranaerobacter</taxon>
    </lineage>
</organism>
<dbReference type="AlphaFoldDB" id="A0A6P1YFZ4"/>
<evidence type="ECO:0000256" key="6">
    <source>
        <dbReference type="ARBA" id="ARBA00023136"/>
    </source>
</evidence>
<feature type="transmembrane region" description="Helical" evidence="7">
    <location>
        <begin position="73"/>
        <end position="98"/>
    </location>
</feature>
<reference evidence="8 9" key="1">
    <citation type="submission" date="2020-02" db="EMBL/GenBank/DDBJ databases">
        <title>Thermophilic hydrogen producing bacteria, Caloranaerobacter azorensis.</title>
        <authorList>
            <person name="Baek K."/>
        </authorList>
    </citation>
    <scope>NUCLEOTIDE SEQUENCE [LARGE SCALE GENOMIC DNA]</scope>
    <source>
        <strain evidence="8 9">T3-1</strain>
    </source>
</reference>
<feature type="transmembrane region" description="Helical" evidence="7">
    <location>
        <begin position="118"/>
        <end position="149"/>
    </location>
</feature>
<evidence type="ECO:0000313" key="8">
    <source>
        <dbReference type="EMBL" id="QIB27683.1"/>
    </source>
</evidence>
<proteinExistence type="inferred from homology"/>
<evidence type="ECO:0000256" key="3">
    <source>
        <dbReference type="ARBA" id="ARBA00022475"/>
    </source>
</evidence>
<dbReference type="GO" id="GO:0015109">
    <property type="term" value="F:chromate transmembrane transporter activity"/>
    <property type="evidence" value="ECO:0007669"/>
    <property type="project" value="InterPro"/>
</dbReference>
<protein>
    <submittedName>
        <fullName evidence="8">Chromate transporter</fullName>
    </submittedName>
</protein>
<dbReference type="PANTHER" id="PTHR43663:SF1">
    <property type="entry name" value="CHROMATE TRANSPORTER"/>
    <property type="match status" value="1"/>
</dbReference>
<gene>
    <name evidence="8" type="ORF">G3A45_10520</name>
</gene>
<evidence type="ECO:0000256" key="2">
    <source>
        <dbReference type="ARBA" id="ARBA00005262"/>
    </source>
</evidence>
<evidence type="ECO:0000256" key="5">
    <source>
        <dbReference type="ARBA" id="ARBA00022989"/>
    </source>
</evidence>